<protein>
    <recommendedName>
        <fullName evidence="2">Peptidase C1A papain C-terminal domain-containing protein</fullName>
    </recommendedName>
</protein>
<dbReference type="EMBL" id="SIUB01000003">
    <property type="protein sequence ID" value="TBN53572.1"/>
    <property type="molecule type" value="Genomic_DNA"/>
</dbReference>
<evidence type="ECO:0000313" key="4">
    <source>
        <dbReference type="Proteomes" id="UP000291613"/>
    </source>
</evidence>
<reference evidence="3 4" key="1">
    <citation type="submission" date="2019-02" db="EMBL/GenBank/DDBJ databases">
        <title>Hansschlegelia quercus sp. nov., a novel methylotrophic bacterium from buds of oak (Quercus robur L.).</title>
        <authorList>
            <person name="Agafonova N.V."/>
            <person name="Kaparullina E.N."/>
            <person name="Grouzdev D.S."/>
            <person name="Doronina N.V."/>
        </authorList>
    </citation>
    <scope>NUCLEOTIDE SEQUENCE [LARGE SCALE GENOMIC DNA]</scope>
    <source>
        <strain evidence="3 4">Dub</strain>
    </source>
</reference>
<dbReference type="CDD" id="cd02248">
    <property type="entry name" value="Peptidase_C1A"/>
    <property type="match status" value="1"/>
</dbReference>
<dbReference type="PANTHER" id="PTHR12411">
    <property type="entry name" value="CYSTEINE PROTEASE FAMILY C1-RELATED"/>
    <property type="match status" value="1"/>
</dbReference>
<dbReference type="PROSITE" id="PS00639">
    <property type="entry name" value="THIOL_PROTEASE_HIS"/>
    <property type="match status" value="1"/>
</dbReference>
<dbReference type="InterPro" id="IPR039417">
    <property type="entry name" value="Peptidase_C1A_papain-like"/>
</dbReference>
<dbReference type="SMART" id="SM00645">
    <property type="entry name" value="Pept_C1"/>
    <property type="match status" value="1"/>
</dbReference>
<evidence type="ECO:0000259" key="2">
    <source>
        <dbReference type="SMART" id="SM00645"/>
    </source>
</evidence>
<dbReference type="SUPFAM" id="SSF54001">
    <property type="entry name" value="Cysteine proteinases"/>
    <property type="match status" value="1"/>
</dbReference>
<dbReference type="InterPro" id="IPR038765">
    <property type="entry name" value="Papain-like_cys_pep_sf"/>
</dbReference>
<dbReference type="OrthoDB" id="1491023at2"/>
<comment type="caution">
    <text evidence="3">The sequence shown here is derived from an EMBL/GenBank/DDBJ whole genome shotgun (WGS) entry which is preliminary data.</text>
</comment>
<evidence type="ECO:0000256" key="1">
    <source>
        <dbReference type="ARBA" id="ARBA00008455"/>
    </source>
</evidence>
<comment type="similarity">
    <text evidence="1">Belongs to the peptidase C1 family.</text>
</comment>
<keyword evidence="4" id="KW-1185">Reference proteome</keyword>
<proteinExistence type="inferred from homology"/>
<dbReference type="GO" id="GO:0006508">
    <property type="term" value="P:proteolysis"/>
    <property type="evidence" value="ECO:0007669"/>
    <property type="project" value="InterPro"/>
</dbReference>
<dbReference type="InterPro" id="IPR025660">
    <property type="entry name" value="Pept_his_AS"/>
</dbReference>
<accession>A0A4Q9GHN7</accession>
<name>A0A4Q9GHN7_9HYPH</name>
<gene>
    <name evidence="3" type="ORF">EYR15_07075</name>
</gene>
<organism evidence="3 4">
    <name type="scientific">Hansschlegelia quercus</name>
    <dbReference type="NCBI Taxonomy" id="2528245"/>
    <lineage>
        <taxon>Bacteria</taxon>
        <taxon>Pseudomonadati</taxon>
        <taxon>Pseudomonadota</taxon>
        <taxon>Alphaproteobacteria</taxon>
        <taxon>Hyphomicrobiales</taxon>
        <taxon>Methylopilaceae</taxon>
        <taxon>Hansschlegelia</taxon>
    </lineage>
</organism>
<feature type="domain" description="Peptidase C1A papain C-terminal" evidence="2">
    <location>
        <begin position="68"/>
        <end position="274"/>
    </location>
</feature>
<dbReference type="InterPro" id="IPR000668">
    <property type="entry name" value="Peptidase_C1A_C"/>
</dbReference>
<dbReference type="GO" id="GO:0008234">
    <property type="term" value="F:cysteine-type peptidase activity"/>
    <property type="evidence" value="ECO:0007669"/>
    <property type="project" value="InterPro"/>
</dbReference>
<sequence>MRMLDVEILSSALASRNATWTAAPTRLTSLPADMARALAGAMDEPLAHTLSKASSATLTAPHSSTEMPAVKVDWRDNGGNYVSPVRDQDLCRSCVAFATCAVMESSLRISESAPGLALALAPRPLFFCGHPAGCSVGRYASDIMSSARNGVALEAAAPYSVADQTCKAIAPALRVTGIRQCAGDLRTRKFFVADEGPVYAEMRLFDDFLAYTGGVYRHVQGADNGLHAVVVIGYDDAEHCWICLNSWGAQVQENGFFRIGYGECEIDARPFIALDVDRVTDAVS</sequence>
<dbReference type="Proteomes" id="UP000291613">
    <property type="component" value="Unassembled WGS sequence"/>
</dbReference>
<evidence type="ECO:0000313" key="3">
    <source>
        <dbReference type="EMBL" id="TBN53572.1"/>
    </source>
</evidence>
<dbReference type="InterPro" id="IPR013128">
    <property type="entry name" value="Peptidase_C1A"/>
</dbReference>
<dbReference type="Pfam" id="PF00112">
    <property type="entry name" value="Peptidase_C1"/>
    <property type="match status" value="1"/>
</dbReference>
<dbReference type="AlphaFoldDB" id="A0A4Q9GHN7"/>
<dbReference type="Gene3D" id="3.90.70.10">
    <property type="entry name" value="Cysteine proteinases"/>
    <property type="match status" value="1"/>
</dbReference>